<keyword evidence="1" id="KW-0521">NADP</keyword>
<evidence type="ECO:0000256" key="2">
    <source>
        <dbReference type="ARBA" id="ARBA00023002"/>
    </source>
</evidence>
<evidence type="ECO:0000313" key="5">
    <source>
        <dbReference type="Proteomes" id="UP000435802"/>
    </source>
</evidence>
<dbReference type="PANTHER" id="PTHR48106">
    <property type="entry name" value="QUINONE OXIDOREDUCTASE PIG3-RELATED"/>
    <property type="match status" value="1"/>
</dbReference>
<feature type="domain" description="Enoyl reductase (ER)" evidence="3">
    <location>
        <begin position="12"/>
        <end position="321"/>
    </location>
</feature>
<dbReference type="Proteomes" id="UP000435802">
    <property type="component" value="Unassembled WGS sequence"/>
</dbReference>
<keyword evidence="5" id="KW-1185">Reference proteome</keyword>
<reference evidence="4 5" key="1">
    <citation type="submission" date="2019-12" db="EMBL/GenBank/DDBJ databases">
        <title>Shinella kummerowiae sp. nov., a symbiotic bacterium isolated from root nodules of the herbal legume Kummerowia stipulacea.</title>
        <authorList>
            <person name="Gao J."/>
        </authorList>
    </citation>
    <scope>NUCLEOTIDE SEQUENCE [LARGE SCALE GENOMIC DNA]</scope>
    <source>
        <strain evidence="4 5">CCBAU 25048</strain>
    </source>
</reference>
<dbReference type="EMBL" id="WUMK01000011">
    <property type="protein sequence ID" value="MXN48671.1"/>
    <property type="molecule type" value="Genomic_DNA"/>
</dbReference>
<evidence type="ECO:0000313" key="4">
    <source>
        <dbReference type="EMBL" id="MXN48671.1"/>
    </source>
</evidence>
<gene>
    <name evidence="4" type="ORF">GR138_26040</name>
</gene>
<dbReference type="InterPro" id="IPR036291">
    <property type="entry name" value="NAD(P)-bd_dom_sf"/>
</dbReference>
<dbReference type="Gene3D" id="3.90.180.10">
    <property type="entry name" value="Medium-chain alcohol dehydrogenases, catalytic domain"/>
    <property type="match status" value="1"/>
</dbReference>
<dbReference type="AlphaFoldDB" id="A0A6N8SIT8"/>
<comment type="caution">
    <text evidence="4">The sequence shown here is derived from an EMBL/GenBank/DDBJ whole genome shotgun (WGS) entry which is preliminary data.</text>
</comment>
<dbReference type="RefSeq" id="WP_160862162.1">
    <property type="nucleotide sequence ID" value="NZ_WUMK01000011.1"/>
</dbReference>
<organism evidence="4 5">
    <name type="scientific">Shinella kummerowiae</name>
    <dbReference type="NCBI Taxonomy" id="417745"/>
    <lineage>
        <taxon>Bacteria</taxon>
        <taxon>Pseudomonadati</taxon>
        <taxon>Pseudomonadota</taxon>
        <taxon>Alphaproteobacteria</taxon>
        <taxon>Hyphomicrobiales</taxon>
        <taxon>Rhizobiaceae</taxon>
        <taxon>Shinella</taxon>
    </lineage>
</organism>
<protein>
    <submittedName>
        <fullName evidence="4">Zinc-binding dehydrogenase</fullName>
    </submittedName>
</protein>
<dbReference type="Gene3D" id="3.40.50.720">
    <property type="entry name" value="NAD(P)-binding Rossmann-like Domain"/>
    <property type="match status" value="1"/>
</dbReference>
<dbReference type="Pfam" id="PF00107">
    <property type="entry name" value="ADH_zinc_N"/>
    <property type="match status" value="1"/>
</dbReference>
<evidence type="ECO:0000256" key="1">
    <source>
        <dbReference type="ARBA" id="ARBA00022857"/>
    </source>
</evidence>
<dbReference type="SUPFAM" id="SSF51735">
    <property type="entry name" value="NAD(P)-binding Rossmann-fold domains"/>
    <property type="match status" value="1"/>
</dbReference>
<dbReference type="GO" id="GO:0035925">
    <property type="term" value="F:mRNA 3'-UTR AU-rich region binding"/>
    <property type="evidence" value="ECO:0007669"/>
    <property type="project" value="TreeGrafter"/>
</dbReference>
<dbReference type="SMART" id="SM00829">
    <property type="entry name" value="PKS_ER"/>
    <property type="match status" value="1"/>
</dbReference>
<name>A0A6N8SIT8_9HYPH</name>
<dbReference type="Pfam" id="PF08240">
    <property type="entry name" value="ADH_N"/>
    <property type="match status" value="1"/>
</dbReference>
<sequence length="323" mass="33624">MSDKIVLLVSPGEHGRFAIQEQTVSEPGEGQILIRHQAIGTNFLDVYHRKGIYPLPTNPAVIGAEAAGVVEAVGSGVWDFREGDRVAYAGPPVGAYASLRLIAAERVVKLPDSISKKTAASSLLKGMTAQMLLEKTYKVGAGDVVLVHAAAGGLGTILTRGAKARGAVVIGTVGSEEKAVLARAAGADHLLVGRDADLISEVKALTDGNGVDVAYDGIGGNTLLKSLHSVRPFGIAVTIGQAAGPIPPVAVENLRPGKFLAHPSIMAWCADVDRYRETATAALRDIEAGIVAQVDSEYRLEEVAAAHARMETGRSSGSILLMP</sequence>
<dbReference type="GO" id="GO:0070402">
    <property type="term" value="F:NADPH binding"/>
    <property type="evidence" value="ECO:0007669"/>
    <property type="project" value="TreeGrafter"/>
</dbReference>
<dbReference type="InterPro" id="IPR013149">
    <property type="entry name" value="ADH-like_C"/>
</dbReference>
<dbReference type="GO" id="GO:0003960">
    <property type="term" value="F:quinone reductase (NADPH) activity"/>
    <property type="evidence" value="ECO:0007669"/>
    <property type="project" value="InterPro"/>
</dbReference>
<accession>A0A6N8SIT8</accession>
<dbReference type="CDD" id="cd05286">
    <property type="entry name" value="QOR2"/>
    <property type="match status" value="1"/>
</dbReference>
<dbReference type="InterPro" id="IPR047618">
    <property type="entry name" value="QOR-like"/>
</dbReference>
<evidence type="ECO:0000259" key="3">
    <source>
        <dbReference type="SMART" id="SM00829"/>
    </source>
</evidence>
<proteinExistence type="predicted"/>
<dbReference type="PANTHER" id="PTHR48106:SF13">
    <property type="entry name" value="QUINONE OXIDOREDUCTASE-RELATED"/>
    <property type="match status" value="1"/>
</dbReference>
<dbReference type="InterPro" id="IPR013154">
    <property type="entry name" value="ADH-like_N"/>
</dbReference>
<keyword evidence="2" id="KW-0560">Oxidoreductase</keyword>
<dbReference type="GO" id="GO:0005829">
    <property type="term" value="C:cytosol"/>
    <property type="evidence" value="ECO:0007669"/>
    <property type="project" value="TreeGrafter"/>
</dbReference>
<dbReference type="SUPFAM" id="SSF50129">
    <property type="entry name" value="GroES-like"/>
    <property type="match status" value="1"/>
</dbReference>
<dbReference type="InterPro" id="IPR020843">
    <property type="entry name" value="ER"/>
</dbReference>
<dbReference type="InterPro" id="IPR011032">
    <property type="entry name" value="GroES-like_sf"/>
</dbReference>
<dbReference type="OrthoDB" id="9805883at2"/>